<evidence type="ECO:0000256" key="1">
    <source>
        <dbReference type="SAM" id="MobiDB-lite"/>
    </source>
</evidence>
<keyword evidence="2" id="KW-1133">Transmembrane helix</keyword>
<sequence length="897" mass="100884">MERTSGIFEVIKQRWQILVSIASLAMVFVGLIGLINLATAESKKGALPVLTTVKFEEKKNFNQLELTFEGRPRFSMQKYKGRFYLKLRNINNELLPPAAAPTSRLSQLPTKIVKDRLGTLTSIVVGVNGDFRTEMSAYEKPGTPFRIVIEFYPARERASVAVKPQPDKDVAGIEKKKVVKSKKVKTKKKTAKVRDFWEQEREGLDKDKKPGKPVKKKVAKKSAGKTTHKRAHTAVVKKVKKVRKIEIERVASGDENAGVAAFNNGWRWEYRKKVISAISDTQSGIYSNVLRALGEKLGLEDGTEPVQLTAELTALVADYETGEQSGKAEVLKGIIPFFQGSGDVEVMDALLRKYAYTGFTRLGRFVEGAYYEQKGFIPEALAYYNMTVVGSEDEYLPEPFTNAIIAEANFRMGVVYFMDYRMDEAAGYFKTASQQGNRSARKWLANTLLVKGLTKDAARIYSEVDPDDPVTKMSLADISVLEGDYDTARDYYSALSEEFSGDALVSAYFMIRVADTYQIEGRIDDANLRYKVARDNLGGEGRAMASLAMAEILIGSDDREAYRDALRYYGTVAEGNYIGTEEAYLMSARLHMQLGDNSMAIALLDKMGRLFPMGELRFDADRTRGEITLKWLNKLASIGDDEGFAKVFLTYEPYIPFGKKSGAYIQAGRAFLKLGFTTDAVKVLNSLVKMGDGEHLEEAMILLIKGYLAQEDIESADRLAMFFKATFPGTRFKERYARLLTEINYKKGEYKKVVNSGEVKRRADWDNSDEMMVVASSFFRLGKYKKAEERYRRAAELLAEAQKNKKLADACMGVAESSFMQGRYKESIRFYRCAAELSKSEDKDGSSIDSSWAMYRLAESNFRMGKSLEGTEALDSLERIDRKMAEWGKYLFAENGK</sequence>
<feature type="compositionally biased region" description="Basic residues" evidence="1">
    <location>
        <begin position="211"/>
        <end position="230"/>
    </location>
</feature>
<protein>
    <recommendedName>
        <fullName evidence="4">Tetratricopeptide repeat protein</fullName>
    </recommendedName>
</protein>
<dbReference type="PANTHER" id="PTHR12558">
    <property type="entry name" value="CELL DIVISION CYCLE 16,23,27"/>
    <property type="match status" value="1"/>
</dbReference>
<gene>
    <name evidence="3" type="ORF">MNBD_DELTA02-769</name>
</gene>
<evidence type="ECO:0000313" key="3">
    <source>
        <dbReference type="EMBL" id="VAW34520.1"/>
    </source>
</evidence>
<reference evidence="3" key="1">
    <citation type="submission" date="2018-06" db="EMBL/GenBank/DDBJ databases">
        <authorList>
            <person name="Zhirakovskaya E."/>
        </authorList>
    </citation>
    <scope>NUCLEOTIDE SEQUENCE</scope>
</reference>
<dbReference type="SMART" id="SM00028">
    <property type="entry name" value="TPR"/>
    <property type="match status" value="5"/>
</dbReference>
<dbReference type="Pfam" id="PF13432">
    <property type="entry name" value="TPR_16"/>
    <property type="match status" value="1"/>
</dbReference>
<dbReference type="SUPFAM" id="SSF48452">
    <property type="entry name" value="TPR-like"/>
    <property type="match status" value="2"/>
</dbReference>
<evidence type="ECO:0008006" key="4">
    <source>
        <dbReference type="Google" id="ProtNLM"/>
    </source>
</evidence>
<dbReference type="PANTHER" id="PTHR12558:SF13">
    <property type="entry name" value="CELL DIVISION CYCLE PROTEIN 27 HOMOLOG"/>
    <property type="match status" value="1"/>
</dbReference>
<evidence type="ECO:0000256" key="2">
    <source>
        <dbReference type="SAM" id="Phobius"/>
    </source>
</evidence>
<feature type="transmembrane region" description="Helical" evidence="2">
    <location>
        <begin position="17"/>
        <end position="38"/>
    </location>
</feature>
<name>A0A3B0V0V4_9ZZZZ</name>
<organism evidence="3">
    <name type="scientific">hydrothermal vent metagenome</name>
    <dbReference type="NCBI Taxonomy" id="652676"/>
    <lineage>
        <taxon>unclassified sequences</taxon>
        <taxon>metagenomes</taxon>
        <taxon>ecological metagenomes</taxon>
    </lineage>
</organism>
<keyword evidence="2" id="KW-0812">Transmembrane</keyword>
<proteinExistence type="predicted"/>
<dbReference type="InterPro" id="IPR019734">
    <property type="entry name" value="TPR_rpt"/>
</dbReference>
<feature type="compositionally biased region" description="Basic and acidic residues" evidence="1">
    <location>
        <begin position="201"/>
        <end position="210"/>
    </location>
</feature>
<feature type="region of interest" description="Disordered" evidence="1">
    <location>
        <begin position="201"/>
        <end position="230"/>
    </location>
</feature>
<dbReference type="InterPro" id="IPR011990">
    <property type="entry name" value="TPR-like_helical_dom_sf"/>
</dbReference>
<dbReference type="EMBL" id="UOEZ01000004">
    <property type="protein sequence ID" value="VAW34520.1"/>
    <property type="molecule type" value="Genomic_DNA"/>
</dbReference>
<dbReference type="Gene3D" id="1.25.40.10">
    <property type="entry name" value="Tetratricopeptide repeat domain"/>
    <property type="match status" value="3"/>
</dbReference>
<keyword evidence="2" id="KW-0472">Membrane</keyword>
<dbReference type="AlphaFoldDB" id="A0A3B0V0V4"/>
<accession>A0A3B0V0V4</accession>